<dbReference type="Gene3D" id="3.10.20.90">
    <property type="entry name" value="Phosphatidylinositol 3-kinase Catalytic Subunit, Chain A, domain 1"/>
    <property type="match status" value="1"/>
</dbReference>
<gene>
    <name evidence="15" type="ORF">J1N35_024183</name>
</gene>
<dbReference type="InterPro" id="IPR036967">
    <property type="entry name" value="Ribosomal_uS11_sf"/>
</dbReference>
<dbReference type="SUPFAM" id="SSF102712">
    <property type="entry name" value="JAB1/MPN domain"/>
    <property type="match status" value="1"/>
</dbReference>
<dbReference type="InterPro" id="IPR000626">
    <property type="entry name" value="Ubiquitin-like_dom"/>
</dbReference>
<sequence length="363" mass="40548">MIEPKTTRNWPKPEMTGRNRPSNCSRRKVREPKEETTTLGPAVRDGEHVLGVARIFASFNDTFIHVTDLSGRETMVRITGGMKVKANRDESSPYAAMLAAQDVSQRCKVLSSHSSNCGAIYCSTLATKINSHHTDISNVNWSFQQQFGSQILLITGKEIPLLQAVSTPPQSKTDKPVIYSKDGNVTALIWGASPPSRSDRQKDRVEKNPEHFVVKLTSRYRMTASTGRTTRVIGWYHSHPHITVLPSHVGKCATQAMYQLLDSGFIQLIFSWFSEDTNKSSEACPVTASIKSIGRSIWNFELMAWMFSSRAWVGGIWNMIFVKALTGKTVTLEVESSDTIDNVKAKTQDKEDNFHPLPVRSLS</sequence>
<comment type="caution">
    <text evidence="15">The sequence shown here is derived from an EMBL/GenBank/DDBJ whole genome shotgun (WGS) entry which is preliminary data.</text>
</comment>
<dbReference type="InterPro" id="IPR029071">
    <property type="entry name" value="Ubiquitin-like_domsf"/>
</dbReference>
<evidence type="ECO:0000256" key="3">
    <source>
        <dbReference type="ARBA" id="ARBA00006194"/>
    </source>
</evidence>
<accession>A0A9D3VLD9</accession>
<dbReference type="SUPFAM" id="SSF54236">
    <property type="entry name" value="Ubiquitin-like"/>
    <property type="match status" value="1"/>
</dbReference>
<keyword evidence="16" id="KW-1185">Reference proteome</keyword>
<dbReference type="Proteomes" id="UP000828251">
    <property type="component" value="Unassembled WGS sequence"/>
</dbReference>
<evidence type="ECO:0000256" key="1">
    <source>
        <dbReference type="ARBA" id="ARBA00004123"/>
    </source>
</evidence>
<dbReference type="OrthoDB" id="446074at2759"/>
<dbReference type="GO" id="GO:0005737">
    <property type="term" value="C:cytoplasm"/>
    <property type="evidence" value="ECO:0007669"/>
    <property type="project" value="UniProtKB-SubCell"/>
</dbReference>
<evidence type="ECO:0000256" key="2">
    <source>
        <dbReference type="ARBA" id="ARBA00004496"/>
    </source>
</evidence>
<dbReference type="Pfam" id="PF00411">
    <property type="entry name" value="Ribosomal_S11"/>
    <property type="match status" value="1"/>
</dbReference>
<evidence type="ECO:0000256" key="6">
    <source>
        <dbReference type="ARBA" id="ARBA00022499"/>
    </source>
</evidence>
<dbReference type="AlphaFoldDB" id="A0A9D3VLD9"/>
<keyword evidence="8" id="KW-0832">Ubl conjugation</keyword>
<evidence type="ECO:0000313" key="16">
    <source>
        <dbReference type="Proteomes" id="UP000828251"/>
    </source>
</evidence>
<evidence type="ECO:0000256" key="4">
    <source>
        <dbReference type="ARBA" id="ARBA00008430"/>
    </source>
</evidence>
<dbReference type="EMBL" id="JAIQCV010000007">
    <property type="protein sequence ID" value="KAH1084422.1"/>
    <property type="molecule type" value="Genomic_DNA"/>
</dbReference>
<dbReference type="GO" id="GO:1990904">
    <property type="term" value="C:ribonucleoprotein complex"/>
    <property type="evidence" value="ECO:0007669"/>
    <property type="project" value="UniProtKB-KW"/>
</dbReference>
<keyword evidence="6" id="KW-1017">Isopeptide bond</keyword>
<keyword evidence="9" id="KW-0689">Ribosomal protein</keyword>
<dbReference type="GO" id="GO:0005634">
    <property type="term" value="C:nucleus"/>
    <property type="evidence" value="ECO:0007669"/>
    <property type="project" value="UniProtKB-SubCell"/>
</dbReference>
<name>A0A9D3VLD9_9ROSI</name>
<dbReference type="GO" id="GO:0008237">
    <property type="term" value="F:metallopeptidase activity"/>
    <property type="evidence" value="ECO:0007669"/>
    <property type="project" value="InterPro"/>
</dbReference>
<dbReference type="GO" id="GO:0005840">
    <property type="term" value="C:ribosome"/>
    <property type="evidence" value="ECO:0007669"/>
    <property type="project" value="UniProtKB-KW"/>
</dbReference>
<organism evidence="15 16">
    <name type="scientific">Gossypium stocksii</name>
    <dbReference type="NCBI Taxonomy" id="47602"/>
    <lineage>
        <taxon>Eukaryota</taxon>
        <taxon>Viridiplantae</taxon>
        <taxon>Streptophyta</taxon>
        <taxon>Embryophyta</taxon>
        <taxon>Tracheophyta</taxon>
        <taxon>Spermatophyta</taxon>
        <taxon>Magnoliopsida</taxon>
        <taxon>eudicotyledons</taxon>
        <taxon>Gunneridae</taxon>
        <taxon>Pentapetalae</taxon>
        <taxon>rosids</taxon>
        <taxon>malvids</taxon>
        <taxon>Malvales</taxon>
        <taxon>Malvaceae</taxon>
        <taxon>Malvoideae</taxon>
        <taxon>Gossypium</taxon>
    </lineage>
</organism>
<comment type="similarity">
    <text evidence="4">Belongs to the ubiquitin family.</text>
</comment>
<dbReference type="Gene3D" id="3.30.420.80">
    <property type="entry name" value="Ribosomal protein S11"/>
    <property type="match status" value="1"/>
</dbReference>
<evidence type="ECO:0000256" key="12">
    <source>
        <dbReference type="SAM" id="MobiDB-lite"/>
    </source>
</evidence>
<proteinExistence type="inferred from homology"/>
<keyword evidence="7" id="KW-0677">Repeat</keyword>
<evidence type="ECO:0000259" key="14">
    <source>
        <dbReference type="Pfam" id="PF01398"/>
    </source>
</evidence>
<comment type="subcellular location">
    <subcellularLocation>
        <location evidence="2">Cytoplasm</location>
    </subcellularLocation>
    <subcellularLocation>
        <location evidence="1">Nucleus</location>
    </subcellularLocation>
</comment>
<comment type="similarity">
    <text evidence="3">Belongs to the universal ribosomal protein uS11 family.</text>
</comment>
<dbReference type="InterPro" id="IPR001971">
    <property type="entry name" value="Ribosomal_uS11"/>
</dbReference>
<evidence type="ECO:0008006" key="17">
    <source>
        <dbReference type="Google" id="ProtNLM"/>
    </source>
</evidence>
<evidence type="ECO:0000256" key="10">
    <source>
        <dbReference type="ARBA" id="ARBA00023242"/>
    </source>
</evidence>
<keyword evidence="11" id="KW-0687">Ribonucleoprotein</keyword>
<dbReference type="InterPro" id="IPR000555">
    <property type="entry name" value="JAMM/MPN+_dom"/>
</dbReference>
<dbReference type="GO" id="GO:0003735">
    <property type="term" value="F:structural constituent of ribosome"/>
    <property type="evidence" value="ECO:0007669"/>
    <property type="project" value="InterPro"/>
</dbReference>
<evidence type="ECO:0000256" key="9">
    <source>
        <dbReference type="ARBA" id="ARBA00022980"/>
    </source>
</evidence>
<dbReference type="SUPFAM" id="SSF53137">
    <property type="entry name" value="Translational machinery components"/>
    <property type="match status" value="1"/>
</dbReference>
<dbReference type="Pfam" id="PF01398">
    <property type="entry name" value="JAB"/>
    <property type="match status" value="1"/>
</dbReference>
<keyword evidence="5" id="KW-0963">Cytoplasm</keyword>
<evidence type="ECO:0000259" key="13">
    <source>
        <dbReference type="Pfam" id="PF00240"/>
    </source>
</evidence>
<evidence type="ECO:0000313" key="15">
    <source>
        <dbReference type="EMBL" id="KAH1084422.1"/>
    </source>
</evidence>
<feature type="region of interest" description="Disordered" evidence="12">
    <location>
        <begin position="1"/>
        <end position="38"/>
    </location>
</feature>
<dbReference type="Pfam" id="PF00240">
    <property type="entry name" value="ubiquitin"/>
    <property type="match status" value="1"/>
</dbReference>
<feature type="domain" description="Ubiquitin-like" evidence="13">
    <location>
        <begin position="320"/>
        <end position="352"/>
    </location>
</feature>
<dbReference type="FunFam" id="3.10.20.90:FF:000469">
    <property type="entry name" value="Polyubiquitin-C"/>
    <property type="match status" value="1"/>
</dbReference>
<dbReference type="GO" id="GO:0006412">
    <property type="term" value="P:translation"/>
    <property type="evidence" value="ECO:0007669"/>
    <property type="project" value="InterPro"/>
</dbReference>
<feature type="domain" description="JAB1/MPN/MOV34 metalloenzyme" evidence="14">
    <location>
        <begin position="216"/>
        <end position="259"/>
    </location>
</feature>
<dbReference type="PANTHER" id="PTHR11759">
    <property type="entry name" value="40S RIBOSOMAL PROTEIN S14/30S RIBOSOMAL PROTEIN S11"/>
    <property type="match status" value="1"/>
</dbReference>
<keyword evidence="10" id="KW-0539">Nucleus</keyword>
<evidence type="ECO:0000256" key="5">
    <source>
        <dbReference type="ARBA" id="ARBA00022490"/>
    </source>
</evidence>
<evidence type="ECO:0000256" key="8">
    <source>
        <dbReference type="ARBA" id="ARBA00022843"/>
    </source>
</evidence>
<evidence type="ECO:0000256" key="7">
    <source>
        <dbReference type="ARBA" id="ARBA00022737"/>
    </source>
</evidence>
<reference evidence="15 16" key="1">
    <citation type="journal article" date="2021" name="Plant Biotechnol. J.">
        <title>Multi-omics assisted identification of the key and species-specific regulatory components of drought-tolerant mechanisms in Gossypium stocksii.</title>
        <authorList>
            <person name="Yu D."/>
            <person name="Ke L."/>
            <person name="Zhang D."/>
            <person name="Wu Y."/>
            <person name="Sun Y."/>
            <person name="Mei J."/>
            <person name="Sun J."/>
            <person name="Sun Y."/>
        </authorList>
    </citation>
    <scope>NUCLEOTIDE SEQUENCE [LARGE SCALE GENOMIC DNA]</scope>
    <source>
        <strain evidence="16">cv. E1</strain>
        <tissue evidence="15">Leaf</tissue>
    </source>
</reference>
<protein>
    <recommendedName>
        <fullName evidence="17">MPN domain-containing protein</fullName>
    </recommendedName>
</protein>
<dbReference type="Gene3D" id="3.40.140.10">
    <property type="entry name" value="Cytidine Deaminase, domain 2"/>
    <property type="match status" value="1"/>
</dbReference>
<evidence type="ECO:0000256" key="11">
    <source>
        <dbReference type="ARBA" id="ARBA00023274"/>
    </source>
</evidence>